<dbReference type="OrthoDB" id="3349852at2759"/>
<dbReference type="AlphaFoldDB" id="F8NKF6"/>
<dbReference type="Proteomes" id="UP000008064">
    <property type="component" value="Unassembled WGS sequence"/>
</dbReference>
<dbReference type="Gene3D" id="1.20.140.150">
    <property type="match status" value="1"/>
</dbReference>
<dbReference type="KEGG" id="sla:SERLADRAFT_458800"/>
<evidence type="ECO:0000256" key="1">
    <source>
        <dbReference type="SAM" id="Phobius"/>
    </source>
</evidence>
<dbReference type="PANTHER" id="PTHR28019:SF2">
    <property type="entry name" value="CELL MEMBRANE PROTEIN YLR413W-RELATED"/>
    <property type="match status" value="1"/>
</dbReference>
<evidence type="ECO:0000313" key="2">
    <source>
        <dbReference type="EMBL" id="EGO28422.1"/>
    </source>
</evidence>
<proteinExistence type="predicted"/>
<dbReference type="Pfam" id="PF06687">
    <property type="entry name" value="SUR7"/>
    <property type="match status" value="1"/>
</dbReference>
<accession>F8NKF6</accession>
<keyword evidence="1" id="KW-1133">Transmembrane helix</keyword>
<keyword evidence="1" id="KW-0472">Membrane</keyword>
<organism>
    <name type="scientific">Serpula lacrymans var. lacrymans (strain S7.9)</name>
    <name type="common">Dry rot fungus</name>
    <dbReference type="NCBI Taxonomy" id="578457"/>
    <lineage>
        <taxon>Eukaryota</taxon>
        <taxon>Fungi</taxon>
        <taxon>Dikarya</taxon>
        <taxon>Basidiomycota</taxon>
        <taxon>Agaricomycotina</taxon>
        <taxon>Agaricomycetes</taxon>
        <taxon>Agaricomycetidae</taxon>
        <taxon>Boletales</taxon>
        <taxon>Coniophorineae</taxon>
        <taxon>Serpulaceae</taxon>
        <taxon>Serpula</taxon>
    </lineage>
</organism>
<protein>
    <recommendedName>
        <fullName evidence="3">Actin cortical patch SUR7/pH-response regulator PalI</fullName>
    </recommendedName>
</protein>
<dbReference type="HOGENOM" id="CLU_094315_0_0_1"/>
<dbReference type="PANTHER" id="PTHR28019">
    <property type="entry name" value="CELL MEMBRANE PROTEIN YLR413W-RELATED"/>
    <property type="match status" value="1"/>
</dbReference>
<name>F8NKF6_SERL9</name>
<dbReference type="InterPro" id="IPR009571">
    <property type="entry name" value="SUR7/Rim9-like_fungi"/>
</dbReference>
<feature type="transmembrane region" description="Helical" evidence="1">
    <location>
        <begin position="175"/>
        <end position="196"/>
    </location>
</feature>
<dbReference type="InterPro" id="IPR052413">
    <property type="entry name" value="SUR7_domain"/>
</dbReference>
<dbReference type="RefSeq" id="XP_007314621.1">
    <property type="nucleotide sequence ID" value="XM_007314559.1"/>
</dbReference>
<sequence>MRGEFCVGSASFLSFTAMLLLIFVHVGSINTSTVPRGITMAKVNTSAYGQALGQSFIVPIQGLYTNDSTAPLGERAGLRQLYEFGLYSHCAYVNTTSGICTNHTVATKYEPYVAITSDMFLNYSQYSDAIFADTSFMDSSYLGSNSKAAYYFLLLGTIFAALALFTGVVKHTLAFFASTGLSIVSALFILIGAAIWTSIVKKSEGINSLVLAQGIPAGVTVSVGTGLYLSWAAFACLAVSVIPYMISCCTFRG</sequence>
<feature type="transmembrane region" description="Helical" evidence="1">
    <location>
        <begin position="148"/>
        <end position="169"/>
    </location>
</feature>
<feature type="transmembrane region" description="Helical" evidence="1">
    <location>
        <begin position="231"/>
        <end position="251"/>
    </location>
</feature>
<reference evidence="2" key="1">
    <citation type="submission" date="2011-04" db="EMBL/GenBank/DDBJ databases">
        <title>Evolution of plant cell wall degrading machinery underlies the functional diversity of forest fungi.</title>
        <authorList>
            <consortium name="US DOE Joint Genome Institute (JGI-PGF)"/>
            <person name="Eastwood D.C."/>
            <person name="Floudas D."/>
            <person name="Binder M."/>
            <person name="Majcherczyk A."/>
            <person name="Schneider P."/>
            <person name="Aerts A."/>
            <person name="Asiegbu F.O."/>
            <person name="Baker S.E."/>
            <person name="Barry K."/>
            <person name="Bendiksby M."/>
            <person name="Blumentritt M."/>
            <person name="Coutinho P.M."/>
            <person name="Cullen D."/>
            <person name="Cullen D."/>
            <person name="Gathman A."/>
            <person name="Goodell B."/>
            <person name="Henrissat B."/>
            <person name="Ihrmark K."/>
            <person name="Kauserud H."/>
            <person name="Kohler A."/>
            <person name="LaButti K."/>
            <person name="Lapidus A."/>
            <person name="Lavin J.L."/>
            <person name="Lee Y.-H."/>
            <person name="Lindquist E."/>
            <person name="Lilly W."/>
            <person name="Lucas S."/>
            <person name="Morin E."/>
            <person name="Murat C."/>
            <person name="Oguiza J.A."/>
            <person name="Park J."/>
            <person name="Pisabarro A.G."/>
            <person name="Riley R."/>
            <person name="Rosling A."/>
            <person name="Salamov A."/>
            <person name="Schmidt O."/>
            <person name="Schmutz J."/>
            <person name="Skrede I."/>
            <person name="Stenlid J."/>
            <person name="Wiebenga A."/>
            <person name="Xie X."/>
            <person name="Kues U."/>
            <person name="Hibbett D.S."/>
            <person name="Hoffmeister D."/>
            <person name="Hogberg N."/>
            <person name="Martin F."/>
            <person name="Grigoriev I.V."/>
            <person name="Watkinson S.C."/>
        </authorList>
    </citation>
    <scope>NUCLEOTIDE SEQUENCE</scope>
    <source>
        <strain evidence="2">S7.9</strain>
    </source>
</reference>
<gene>
    <name evidence="2" type="ORF">SERLADRAFT_458800</name>
</gene>
<dbReference type="GO" id="GO:0005886">
    <property type="term" value="C:plasma membrane"/>
    <property type="evidence" value="ECO:0007669"/>
    <property type="project" value="InterPro"/>
</dbReference>
<feature type="transmembrane region" description="Helical" evidence="1">
    <location>
        <begin position="12"/>
        <end position="32"/>
    </location>
</feature>
<dbReference type="GO" id="GO:0051285">
    <property type="term" value="C:cell cortex of cell tip"/>
    <property type="evidence" value="ECO:0007669"/>
    <property type="project" value="TreeGrafter"/>
</dbReference>
<dbReference type="GeneID" id="18817784"/>
<evidence type="ECO:0008006" key="3">
    <source>
        <dbReference type="Google" id="ProtNLM"/>
    </source>
</evidence>
<keyword evidence="1" id="KW-0812">Transmembrane</keyword>
<dbReference type="GO" id="GO:0031505">
    <property type="term" value="P:fungal-type cell wall organization"/>
    <property type="evidence" value="ECO:0007669"/>
    <property type="project" value="TreeGrafter"/>
</dbReference>
<dbReference type="EMBL" id="GL945430">
    <property type="protein sequence ID" value="EGO28422.1"/>
    <property type="molecule type" value="Genomic_DNA"/>
</dbReference>